<dbReference type="AlphaFoldDB" id="A0AA40K987"/>
<protein>
    <submittedName>
        <fullName evidence="3">Uncharacterized protein</fullName>
    </submittedName>
</protein>
<organism evidence="3 4">
    <name type="scientific">Schizothecium vesticola</name>
    <dbReference type="NCBI Taxonomy" id="314040"/>
    <lineage>
        <taxon>Eukaryota</taxon>
        <taxon>Fungi</taxon>
        <taxon>Dikarya</taxon>
        <taxon>Ascomycota</taxon>
        <taxon>Pezizomycotina</taxon>
        <taxon>Sordariomycetes</taxon>
        <taxon>Sordariomycetidae</taxon>
        <taxon>Sordariales</taxon>
        <taxon>Schizotheciaceae</taxon>
        <taxon>Schizothecium</taxon>
    </lineage>
</organism>
<proteinExistence type="predicted"/>
<keyword evidence="2" id="KW-0472">Membrane</keyword>
<feature type="region of interest" description="Disordered" evidence="1">
    <location>
        <begin position="208"/>
        <end position="233"/>
    </location>
</feature>
<name>A0AA40K987_9PEZI</name>
<feature type="transmembrane region" description="Helical" evidence="2">
    <location>
        <begin position="312"/>
        <end position="333"/>
    </location>
</feature>
<accession>A0AA40K987</accession>
<keyword evidence="4" id="KW-1185">Reference proteome</keyword>
<dbReference type="EMBL" id="JAUKUD010000003">
    <property type="protein sequence ID" value="KAK0750526.1"/>
    <property type="molecule type" value="Genomic_DNA"/>
</dbReference>
<keyword evidence="2" id="KW-0812">Transmembrane</keyword>
<sequence>MEDSSVRPPHQLTLTPTLILISAPRDWCLHRLANMSIEWVFDIGSLMVLVGEAEEQRFRSSRRTFVEAIVAAPVAGIQTYLKSFQDVSGATNLDYFSPYGRKRAPLRNIALWNIIRGKQLLHDGKFTTFDIKPRSPNNVHSTRLRWWALFTWVYFAGLIVLCRLAPRMEEPTWIGVSNCAVLTAWSIIIRVIELFMIKKKENWNETRGVAKRDQSRTGLENDVEDVGKSERPPTRPEIKDGVFILGNDNSGLVISGSRSDIKEWTTSRLDYDKQNLWGIRNWYWQLLIRVGTISVLGFIFSTIPNGTMIDQVSFVALNILAQANVFLGLYLNVSSCLRMRFIKTTEDQEKPVTNRTQVYGYLIRYFRDKNVDSRWIRVSMILPETTVWDEWVTQILAGKKGDPKEIYDEIDANHKNPVIATPSTTKAQTS</sequence>
<evidence type="ECO:0000313" key="3">
    <source>
        <dbReference type="EMBL" id="KAK0750526.1"/>
    </source>
</evidence>
<evidence type="ECO:0000256" key="2">
    <source>
        <dbReference type="SAM" id="Phobius"/>
    </source>
</evidence>
<dbReference type="Proteomes" id="UP001172155">
    <property type="component" value="Unassembled WGS sequence"/>
</dbReference>
<feature type="transmembrane region" description="Helical" evidence="2">
    <location>
        <begin position="282"/>
        <end position="300"/>
    </location>
</feature>
<keyword evidence="2" id="KW-1133">Transmembrane helix</keyword>
<reference evidence="3" key="1">
    <citation type="submission" date="2023-06" db="EMBL/GenBank/DDBJ databases">
        <title>Genome-scale phylogeny and comparative genomics of the fungal order Sordariales.</title>
        <authorList>
            <consortium name="Lawrence Berkeley National Laboratory"/>
            <person name="Hensen N."/>
            <person name="Bonometti L."/>
            <person name="Westerberg I."/>
            <person name="Brannstrom I.O."/>
            <person name="Guillou S."/>
            <person name="Cros-Aarteil S."/>
            <person name="Calhoun S."/>
            <person name="Haridas S."/>
            <person name="Kuo A."/>
            <person name="Mondo S."/>
            <person name="Pangilinan J."/>
            <person name="Riley R."/>
            <person name="LaButti K."/>
            <person name="Andreopoulos B."/>
            <person name="Lipzen A."/>
            <person name="Chen C."/>
            <person name="Yanf M."/>
            <person name="Daum C."/>
            <person name="Ng V."/>
            <person name="Clum A."/>
            <person name="Steindorff A."/>
            <person name="Ohm R."/>
            <person name="Martin F."/>
            <person name="Silar P."/>
            <person name="Natvig D."/>
            <person name="Lalanne C."/>
            <person name="Gautier V."/>
            <person name="Ament-velasquez S.L."/>
            <person name="Kruys A."/>
            <person name="Hutchinson M.I."/>
            <person name="Powell A.J."/>
            <person name="Barry K."/>
            <person name="Miller A.N."/>
            <person name="Grigoriev I.V."/>
            <person name="Debuchy R."/>
            <person name="Gladieux P."/>
            <person name="Thoren M.H."/>
            <person name="Johannesson H."/>
        </authorList>
    </citation>
    <scope>NUCLEOTIDE SEQUENCE</scope>
    <source>
        <strain evidence="3">SMH3187-1</strain>
    </source>
</reference>
<feature type="transmembrane region" description="Helical" evidence="2">
    <location>
        <begin position="144"/>
        <end position="166"/>
    </location>
</feature>
<gene>
    <name evidence="3" type="ORF">B0T18DRAFT_129418</name>
</gene>
<comment type="caution">
    <text evidence="3">The sequence shown here is derived from an EMBL/GenBank/DDBJ whole genome shotgun (WGS) entry which is preliminary data.</text>
</comment>
<evidence type="ECO:0000313" key="4">
    <source>
        <dbReference type="Proteomes" id="UP001172155"/>
    </source>
</evidence>
<evidence type="ECO:0000256" key="1">
    <source>
        <dbReference type="SAM" id="MobiDB-lite"/>
    </source>
</evidence>
<feature type="transmembrane region" description="Helical" evidence="2">
    <location>
        <begin position="172"/>
        <end position="192"/>
    </location>
</feature>